<dbReference type="EMBL" id="JAUIRO010000008">
    <property type="protein sequence ID" value="KAK0703382.1"/>
    <property type="molecule type" value="Genomic_DNA"/>
</dbReference>
<evidence type="ECO:0000256" key="1">
    <source>
        <dbReference type="SAM" id="MobiDB-lite"/>
    </source>
</evidence>
<accession>A0AA39ZTJ5</accession>
<dbReference type="Proteomes" id="UP001172101">
    <property type="component" value="Unassembled WGS sequence"/>
</dbReference>
<evidence type="ECO:0000313" key="2">
    <source>
        <dbReference type="EMBL" id="KAK0703382.1"/>
    </source>
</evidence>
<name>A0AA39ZTJ5_9PEZI</name>
<evidence type="ECO:0000313" key="3">
    <source>
        <dbReference type="Proteomes" id="UP001172101"/>
    </source>
</evidence>
<dbReference type="AlphaFoldDB" id="A0AA39ZTJ5"/>
<keyword evidence="3" id="KW-1185">Reference proteome</keyword>
<gene>
    <name evidence="2" type="ORF">B0T26DRAFT_681065</name>
</gene>
<dbReference type="RefSeq" id="XP_060290241.1">
    <property type="nucleotide sequence ID" value="XM_060440603.1"/>
</dbReference>
<reference evidence="2" key="1">
    <citation type="submission" date="2023-06" db="EMBL/GenBank/DDBJ databases">
        <title>Genome-scale phylogeny and comparative genomics of the fungal order Sordariales.</title>
        <authorList>
            <consortium name="Lawrence Berkeley National Laboratory"/>
            <person name="Hensen N."/>
            <person name="Bonometti L."/>
            <person name="Westerberg I."/>
            <person name="Brannstrom I.O."/>
            <person name="Guillou S."/>
            <person name="Cros-Aarteil S."/>
            <person name="Calhoun S."/>
            <person name="Haridas S."/>
            <person name="Kuo A."/>
            <person name="Mondo S."/>
            <person name="Pangilinan J."/>
            <person name="Riley R."/>
            <person name="LaButti K."/>
            <person name="Andreopoulos B."/>
            <person name="Lipzen A."/>
            <person name="Chen C."/>
            <person name="Yanf M."/>
            <person name="Daum C."/>
            <person name="Ng V."/>
            <person name="Clum A."/>
            <person name="Steindorff A."/>
            <person name="Ohm R."/>
            <person name="Martin F."/>
            <person name="Silar P."/>
            <person name="Natvig D."/>
            <person name="Lalanne C."/>
            <person name="Gautier V."/>
            <person name="Ament-velasquez S.L."/>
            <person name="Kruys A."/>
            <person name="Hutchinson M.I."/>
            <person name="Powell A.J."/>
            <person name="Barry K."/>
            <person name="Miller A.N."/>
            <person name="Grigoriev I.V."/>
            <person name="Debuchy R."/>
            <person name="Gladieux P."/>
            <person name="Thoren M.H."/>
            <person name="Johannesson H."/>
        </authorList>
    </citation>
    <scope>NUCLEOTIDE SEQUENCE</scope>
    <source>
        <strain evidence="2">SMH2392-1A</strain>
    </source>
</reference>
<dbReference type="GeneID" id="85323873"/>
<protein>
    <submittedName>
        <fullName evidence="2">Uncharacterized protein</fullName>
    </submittedName>
</protein>
<proteinExistence type="predicted"/>
<sequence length="250" mass="27368">MARYPSTNDDYQDTSAVIQETRSMPYPGASIMLNSDKESKTSLLRAIFIKPTDTITTDAITNTTITTVTTDTTTTDTTITTANTVATTAAESSSAQGITKKQGKRKCLPELRKSVNEEMLPHLPALDLTEQPAVDEERSVVQAYADGDLLPVWKALALLVVVEFGPGSNRISSFSTFAATALVVVRGSRRGTRSGPSSPSRATGERPCREKVLPTEGSIHSLLSFCQRRVRRGRYAWRSDMPGHRTWLEE</sequence>
<comment type="caution">
    <text evidence="2">The sequence shown here is derived from an EMBL/GenBank/DDBJ whole genome shotgun (WGS) entry which is preliminary data.</text>
</comment>
<organism evidence="2 3">
    <name type="scientific">Lasiosphaeria miniovina</name>
    <dbReference type="NCBI Taxonomy" id="1954250"/>
    <lineage>
        <taxon>Eukaryota</taxon>
        <taxon>Fungi</taxon>
        <taxon>Dikarya</taxon>
        <taxon>Ascomycota</taxon>
        <taxon>Pezizomycotina</taxon>
        <taxon>Sordariomycetes</taxon>
        <taxon>Sordariomycetidae</taxon>
        <taxon>Sordariales</taxon>
        <taxon>Lasiosphaeriaceae</taxon>
        <taxon>Lasiosphaeria</taxon>
    </lineage>
</organism>
<feature type="compositionally biased region" description="Low complexity" evidence="1">
    <location>
        <begin position="193"/>
        <end position="202"/>
    </location>
</feature>
<feature type="region of interest" description="Disordered" evidence="1">
    <location>
        <begin position="188"/>
        <end position="209"/>
    </location>
</feature>